<dbReference type="Proteomes" id="UP000291562">
    <property type="component" value="Chromosome"/>
</dbReference>
<accession>A0A411HPM9</accession>
<name>A0A411HPM9_9GAMM</name>
<evidence type="ECO:0000313" key="1">
    <source>
        <dbReference type="EMBL" id="QBB72443.1"/>
    </source>
</evidence>
<protein>
    <submittedName>
        <fullName evidence="1">FMN-binding negative transcriptional regulator</fullName>
    </submittedName>
</protein>
<sequence length="216" mass="23809">MYVPKHHEETDAAVLHSLIKSHPLGAWVTQADGELLANHIPFLLDSSRGEHGTLIGHVARSNRVWQSFSTTVNSVVIFQGSEAYITPSWYPSKHEHGKAVPTWNYVVVHAHGVPRTIEDRDWLLQHVTQLSNTHEAGRALPWKVSDAPQDFIEQLLNAIVGIEIPIAKLVGKWKVSQNRPEPDKLGVVAGLLARDDAQSVGMASLVNEHVSRVAGT</sequence>
<dbReference type="EMBL" id="CP035704">
    <property type="protein sequence ID" value="QBB72443.1"/>
    <property type="molecule type" value="Genomic_DNA"/>
</dbReference>
<organism evidence="1 2">
    <name type="scientific">Pseudolysobacter antarcticus</name>
    <dbReference type="NCBI Taxonomy" id="2511995"/>
    <lineage>
        <taxon>Bacteria</taxon>
        <taxon>Pseudomonadati</taxon>
        <taxon>Pseudomonadota</taxon>
        <taxon>Gammaproteobacteria</taxon>
        <taxon>Lysobacterales</taxon>
        <taxon>Rhodanobacteraceae</taxon>
        <taxon>Pseudolysobacter</taxon>
    </lineage>
</organism>
<proteinExistence type="predicted"/>
<gene>
    <name evidence="1" type="ORF">ELE36_19880</name>
</gene>
<dbReference type="RefSeq" id="WP_129836404.1">
    <property type="nucleotide sequence ID" value="NZ_CP035704.1"/>
</dbReference>
<dbReference type="Pfam" id="PF04299">
    <property type="entry name" value="FMN_bind_2"/>
    <property type="match status" value="1"/>
</dbReference>
<dbReference type="InterPro" id="IPR012349">
    <property type="entry name" value="Split_barrel_FMN-bd"/>
</dbReference>
<reference evidence="1 2" key="1">
    <citation type="submission" date="2019-01" db="EMBL/GenBank/DDBJ databases">
        <title>Pseudolysobacter antarctica gen. nov., sp. nov., isolated from Fildes Peninsula, Antarctica.</title>
        <authorList>
            <person name="Wei Z."/>
            <person name="Peng F."/>
        </authorList>
    </citation>
    <scope>NUCLEOTIDE SEQUENCE [LARGE SCALE GENOMIC DNA]</scope>
    <source>
        <strain evidence="1 2">AQ6-296</strain>
    </source>
</reference>
<dbReference type="AlphaFoldDB" id="A0A411HPM9"/>
<dbReference type="PIRSF" id="PIRSF010372">
    <property type="entry name" value="PaiB"/>
    <property type="match status" value="1"/>
</dbReference>
<evidence type="ECO:0000313" key="2">
    <source>
        <dbReference type="Proteomes" id="UP000291562"/>
    </source>
</evidence>
<dbReference type="SUPFAM" id="SSF50475">
    <property type="entry name" value="FMN-binding split barrel"/>
    <property type="match status" value="1"/>
</dbReference>
<dbReference type="InterPro" id="IPR007396">
    <property type="entry name" value="TR_PAI2-type"/>
</dbReference>
<dbReference type="KEGG" id="xbc:ELE36_19880"/>
<dbReference type="Gene3D" id="2.30.110.10">
    <property type="entry name" value="Electron Transport, Fmn-binding Protein, Chain A"/>
    <property type="match status" value="1"/>
</dbReference>
<dbReference type="PANTHER" id="PTHR35802">
    <property type="entry name" value="PROTEASE SYNTHASE AND SPORULATION PROTEIN PAI 2"/>
    <property type="match status" value="1"/>
</dbReference>
<keyword evidence="2" id="KW-1185">Reference proteome</keyword>
<dbReference type="PANTHER" id="PTHR35802:SF1">
    <property type="entry name" value="PROTEASE SYNTHASE AND SPORULATION PROTEIN PAI 2"/>
    <property type="match status" value="1"/>
</dbReference>
<dbReference type="OrthoDB" id="9794948at2"/>